<feature type="repeat" description="RCC1" evidence="3">
    <location>
        <begin position="497"/>
        <end position="551"/>
    </location>
</feature>
<dbReference type="GO" id="GO:0031291">
    <property type="term" value="P:Ran protein signal transduction"/>
    <property type="evidence" value="ECO:0007669"/>
    <property type="project" value="EnsemblFungi"/>
</dbReference>
<dbReference type="EMBL" id="LXFE01002699">
    <property type="protein sequence ID" value="OLL22852.1"/>
    <property type="molecule type" value="Genomic_DNA"/>
</dbReference>
<feature type="repeat" description="RCC1" evidence="3">
    <location>
        <begin position="188"/>
        <end position="268"/>
    </location>
</feature>
<evidence type="ECO:0000256" key="2">
    <source>
        <dbReference type="ARBA" id="ARBA00022737"/>
    </source>
</evidence>
<feature type="repeat" description="RCC1" evidence="3">
    <location>
        <begin position="322"/>
        <end position="374"/>
    </location>
</feature>
<gene>
    <name evidence="6" type="ORF">NEOLI_001720</name>
</gene>
<evidence type="ECO:0000259" key="5">
    <source>
        <dbReference type="Pfam" id="PF25390"/>
    </source>
</evidence>
<evidence type="ECO:0000256" key="3">
    <source>
        <dbReference type="PROSITE-ProRule" id="PRU00235"/>
    </source>
</evidence>
<organism evidence="6 7">
    <name type="scientific">Neolecta irregularis (strain DAH-3)</name>
    <dbReference type="NCBI Taxonomy" id="1198029"/>
    <lineage>
        <taxon>Eukaryota</taxon>
        <taxon>Fungi</taxon>
        <taxon>Dikarya</taxon>
        <taxon>Ascomycota</taxon>
        <taxon>Taphrinomycotina</taxon>
        <taxon>Neolectales</taxon>
        <taxon>Neolectaceae</taxon>
        <taxon>Neolecta</taxon>
    </lineage>
</organism>
<keyword evidence="1" id="KW-0344">Guanine-nucleotide releasing factor</keyword>
<keyword evidence="2" id="KW-0677">Repeat</keyword>
<comment type="caution">
    <text evidence="6">The sequence shown here is derived from an EMBL/GenBank/DDBJ whole genome shotgun (WGS) entry which is preliminary data.</text>
</comment>
<evidence type="ECO:0000313" key="7">
    <source>
        <dbReference type="Proteomes" id="UP000186594"/>
    </source>
</evidence>
<dbReference type="InterPro" id="IPR058923">
    <property type="entry name" value="RCC1-like_dom"/>
</dbReference>
<feature type="compositionally biased region" description="Basic residues" evidence="4">
    <location>
        <begin position="35"/>
        <end position="47"/>
    </location>
</feature>
<feature type="domain" description="RCC1-like" evidence="5">
    <location>
        <begin position="133"/>
        <end position="546"/>
    </location>
</feature>
<feature type="compositionally biased region" description="Low complexity" evidence="4">
    <location>
        <begin position="16"/>
        <end position="34"/>
    </location>
</feature>
<dbReference type="OMA" id="RPAKLTY"/>
<dbReference type="PRINTS" id="PR00633">
    <property type="entry name" value="RCCNDNSATION"/>
</dbReference>
<dbReference type="PROSITE" id="PS00625">
    <property type="entry name" value="RCC1_1"/>
    <property type="match status" value="1"/>
</dbReference>
<dbReference type="SUPFAM" id="SSF50985">
    <property type="entry name" value="RCC1/BLIP-II"/>
    <property type="match status" value="1"/>
</dbReference>
<dbReference type="AlphaFoldDB" id="A0A1U7LJX4"/>
<dbReference type="GO" id="GO:0101024">
    <property type="term" value="P:mitotic nuclear membrane organization"/>
    <property type="evidence" value="ECO:0007669"/>
    <property type="project" value="EnsemblFungi"/>
</dbReference>
<feature type="repeat" description="RCC1" evidence="3">
    <location>
        <begin position="432"/>
        <end position="496"/>
    </location>
</feature>
<dbReference type="Proteomes" id="UP000186594">
    <property type="component" value="Unassembled WGS sequence"/>
</dbReference>
<feature type="repeat" description="RCC1" evidence="3">
    <location>
        <begin position="269"/>
        <end position="321"/>
    </location>
</feature>
<dbReference type="PANTHER" id="PTHR45982">
    <property type="entry name" value="REGULATOR OF CHROMOSOME CONDENSATION"/>
    <property type="match status" value="1"/>
</dbReference>
<feature type="compositionally biased region" description="Acidic residues" evidence="4">
    <location>
        <begin position="220"/>
        <end position="231"/>
    </location>
</feature>
<keyword evidence="7" id="KW-1185">Reference proteome</keyword>
<dbReference type="InterPro" id="IPR009091">
    <property type="entry name" value="RCC1/BLIP-II"/>
</dbReference>
<evidence type="ECO:0000256" key="1">
    <source>
        <dbReference type="ARBA" id="ARBA00022658"/>
    </source>
</evidence>
<proteinExistence type="predicted"/>
<evidence type="ECO:0000256" key="4">
    <source>
        <dbReference type="SAM" id="MobiDB-lite"/>
    </source>
</evidence>
<dbReference type="GO" id="GO:0007096">
    <property type="term" value="P:regulation of exit from mitosis"/>
    <property type="evidence" value="ECO:0007669"/>
    <property type="project" value="EnsemblFungi"/>
</dbReference>
<dbReference type="Gene3D" id="2.130.10.30">
    <property type="entry name" value="Regulator of chromosome condensation 1/beta-lactamase-inhibitor protein II"/>
    <property type="match status" value="1"/>
</dbReference>
<dbReference type="PROSITE" id="PS00626">
    <property type="entry name" value="RCC1_2"/>
    <property type="match status" value="2"/>
</dbReference>
<feature type="repeat" description="RCC1" evidence="3">
    <location>
        <begin position="131"/>
        <end position="187"/>
    </location>
</feature>
<dbReference type="PANTHER" id="PTHR45982:SF1">
    <property type="entry name" value="REGULATOR OF CHROMOSOME CONDENSATION"/>
    <property type="match status" value="1"/>
</dbReference>
<reference evidence="6 7" key="1">
    <citation type="submission" date="2016-04" db="EMBL/GenBank/DDBJ databases">
        <title>Evolutionary innovation and constraint leading to complex multicellularity in the Ascomycota.</title>
        <authorList>
            <person name="Cisse O."/>
            <person name="Nguyen A."/>
            <person name="Hewitt D.A."/>
            <person name="Jedd G."/>
            <person name="Stajich J.E."/>
        </authorList>
    </citation>
    <scope>NUCLEOTIDE SEQUENCE [LARGE SCALE GENOMIC DNA]</scope>
    <source>
        <strain evidence="6 7">DAH-3</strain>
    </source>
</reference>
<feature type="repeat" description="RCC1" evidence="3">
    <location>
        <begin position="375"/>
        <end position="431"/>
    </location>
</feature>
<sequence>MSQKRTCRSRTTTNETLSSQKSTSSSKSTASKTKTSSKKTITKKVSPHNKPPPSQMESEIPAASSKKRQISGDKQVPSSKRSKTAHHPSPSQDDPSAKIPPAKRGRTATTAAKRTTKPPLNPPRIRLSEKLAVYVFGTGTMAELGLGPASNCQIVKRPRLNTFLDLEKVGAVDISVGGMHSAALAFDGKIYTWGVNDQGALGRDTRWEVPPPKATVNGDADADDSEEDENEPINPRESVPGVVVELPQDVNVVSVACGDSITAAITDEGELYTWGTFRCSEGLLGYSPHYAIMHYPALIHGLHHVVQVVCGTDHILALTAHGKVFAWGNGQQCQLGRKVVERTRNNALTPREFGLKNIKVIGTGSYHSFAIDNTGTVFSWGLNQFGQCGLANQGNQNEAVIGNPTRVHSLKGYDVVGITGGEHHSIAVTRSGDVLAWGRLDGCQLGLCKSDLPPEKVYKDDGGRPRYIYSPTKVPGIPPVEKVFCGTHHNVAITKDGAAWSWGFGEMYQVGHGPPGEDITVPTQIVNTATTGVHMVNGGAGSQFTVLLGRLAQTNGH</sequence>
<dbReference type="GO" id="GO:0005737">
    <property type="term" value="C:cytoplasm"/>
    <property type="evidence" value="ECO:0007669"/>
    <property type="project" value="EnsemblFungi"/>
</dbReference>
<evidence type="ECO:0000313" key="6">
    <source>
        <dbReference type="EMBL" id="OLL22852.1"/>
    </source>
</evidence>
<dbReference type="PROSITE" id="PS50012">
    <property type="entry name" value="RCC1_3"/>
    <property type="match status" value="7"/>
</dbReference>
<dbReference type="GO" id="GO:0000785">
    <property type="term" value="C:chromatin"/>
    <property type="evidence" value="ECO:0007669"/>
    <property type="project" value="EnsemblFungi"/>
</dbReference>
<dbReference type="InterPro" id="IPR000408">
    <property type="entry name" value="Reg_chr_condens"/>
</dbReference>
<dbReference type="OrthoDB" id="61110at2759"/>
<name>A0A1U7LJX4_NEOID</name>
<dbReference type="STRING" id="1198029.A0A1U7LJX4"/>
<dbReference type="GO" id="GO:1901673">
    <property type="term" value="P:regulation of mitotic spindle assembly"/>
    <property type="evidence" value="ECO:0007669"/>
    <property type="project" value="EnsemblFungi"/>
</dbReference>
<feature type="region of interest" description="Disordered" evidence="4">
    <location>
        <begin position="1"/>
        <end position="124"/>
    </location>
</feature>
<dbReference type="GO" id="GO:0005085">
    <property type="term" value="F:guanyl-nucleotide exchange factor activity"/>
    <property type="evidence" value="ECO:0007669"/>
    <property type="project" value="EnsemblFungi"/>
</dbReference>
<feature type="region of interest" description="Disordered" evidence="4">
    <location>
        <begin position="202"/>
        <end position="238"/>
    </location>
</feature>
<protein>
    <submittedName>
        <fullName evidence="6">Protein pim1</fullName>
    </submittedName>
</protein>
<dbReference type="Pfam" id="PF25390">
    <property type="entry name" value="WD40_RLD"/>
    <property type="match status" value="1"/>
</dbReference>
<dbReference type="GO" id="GO:0046827">
    <property type="term" value="P:positive regulation of protein export from nucleus"/>
    <property type="evidence" value="ECO:0007669"/>
    <property type="project" value="EnsemblFungi"/>
</dbReference>
<accession>A0A1U7LJX4</accession>
<dbReference type="GO" id="GO:0032888">
    <property type="term" value="P:regulation of mitotic spindle elongation"/>
    <property type="evidence" value="ECO:0007669"/>
    <property type="project" value="EnsemblFungi"/>
</dbReference>
<dbReference type="InterPro" id="IPR051553">
    <property type="entry name" value="Ran_GTPase-activating"/>
</dbReference>